<name>A0AAN9ENS8_CROPI</name>
<dbReference type="Proteomes" id="UP001372338">
    <property type="component" value="Unassembled WGS sequence"/>
</dbReference>
<gene>
    <name evidence="2" type="ORF">RIF29_25450</name>
</gene>
<proteinExistence type="predicted"/>
<accession>A0AAN9ENS8</accession>
<sequence>MIQKLYMTEQLEYLSYGKYYKVGLSVSSTTTLLLLLCFFMILLLLLLVVVAFEPLDFNDDEEQNERRMAWRRMTWIS</sequence>
<keyword evidence="1" id="KW-1133">Transmembrane helix</keyword>
<dbReference type="AlphaFoldDB" id="A0AAN9ENS8"/>
<comment type="caution">
    <text evidence="2">The sequence shown here is derived from an EMBL/GenBank/DDBJ whole genome shotgun (WGS) entry which is preliminary data.</text>
</comment>
<organism evidence="2 3">
    <name type="scientific">Crotalaria pallida</name>
    <name type="common">Smooth rattlebox</name>
    <name type="synonym">Crotalaria striata</name>
    <dbReference type="NCBI Taxonomy" id="3830"/>
    <lineage>
        <taxon>Eukaryota</taxon>
        <taxon>Viridiplantae</taxon>
        <taxon>Streptophyta</taxon>
        <taxon>Embryophyta</taxon>
        <taxon>Tracheophyta</taxon>
        <taxon>Spermatophyta</taxon>
        <taxon>Magnoliopsida</taxon>
        <taxon>eudicotyledons</taxon>
        <taxon>Gunneridae</taxon>
        <taxon>Pentapetalae</taxon>
        <taxon>rosids</taxon>
        <taxon>fabids</taxon>
        <taxon>Fabales</taxon>
        <taxon>Fabaceae</taxon>
        <taxon>Papilionoideae</taxon>
        <taxon>50 kb inversion clade</taxon>
        <taxon>genistoids sensu lato</taxon>
        <taxon>core genistoids</taxon>
        <taxon>Crotalarieae</taxon>
        <taxon>Crotalaria</taxon>
    </lineage>
</organism>
<keyword evidence="1" id="KW-0812">Transmembrane</keyword>
<dbReference type="EMBL" id="JAYWIO010000005">
    <property type="protein sequence ID" value="KAK7259835.1"/>
    <property type="molecule type" value="Genomic_DNA"/>
</dbReference>
<keyword evidence="1" id="KW-0472">Membrane</keyword>
<evidence type="ECO:0000313" key="2">
    <source>
        <dbReference type="EMBL" id="KAK7259835.1"/>
    </source>
</evidence>
<reference evidence="2 3" key="1">
    <citation type="submission" date="2024-01" db="EMBL/GenBank/DDBJ databases">
        <title>The genomes of 5 underutilized Papilionoideae crops provide insights into root nodulation and disease resistanc.</title>
        <authorList>
            <person name="Yuan L."/>
        </authorList>
    </citation>
    <scope>NUCLEOTIDE SEQUENCE [LARGE SCALE GENOMIC DNA]</scope>
    <source>
        <strain evidence="2">ZHUSHIDOU_FW_LH</strain>
        <tissue evidence="2">Leaf</tissue>
    </source>
</reference>
<evidence type="ECO:0000256" key="1">
    <source>
        <dbReference type="SAM" id="Phobius"/>
    </source>
</evidence>
<feature type="transmembrane region" description="Helical" evidence="1">
    <location>
        <begin position="31"/>
        <end position="52"/>
    </location>
</feature>
<evidence type="ECO:0000313" key="3">
    <source>
        <dbReference type="Proteomes" id="UP001372338"/>
    </source>
</evidence>
<keyword evidence="3" id="KW-1185">Reference proteome</keyword>
<protein>
    <submittedName>
        <fullName evidence="2">Uncharacterized protein</fullName>
    </submittedName>
</protein>